<dbReference type="Proteomes" id="UP000305131">
    <property type="component" value="Unassembled WGS sequence"/>
</dbReference>
<organism evidence="3 4">
    <name type="scientific">Xanthobacter autotrophicus</name>
    <dbReference type="NCBI Taxonomy" id="280"/>
    <lineage>
        <taxon>Bacteria</taxon>
        <taxon>Pseudomonadati</taxon>
        <taxon>Pseudomonadota</taxon>
        <taxon>Alphaproteobacteria</taxon>
        <taxon>Hyphomicrobiales</taxon>
        <taxon>Xanthobacteraceae</taxon>
        <taxon>Xanthobacter</taxon>
    </lineage>
</organism>
<dbReference type="PANTHER" id="PTHR45947">
    <property type="entry name" value="SULFOQUINOVOSYL TRANSFERASE SQD2"/>
    <property type="match status" value="1"/>
</dbReference>
<dbReference type="EMBL" id="VAUP01000009">
    <property type="protein sequence ID" value="TLX44370.1"/>
    <property type="molecule type" value="Genomic_DNA"/>
</dbReference>
<evidence type="ECO:0000313" key="3">
    <source>
        <dbReference type="EMBL" id="TLX44370.1"/>
    </source>
</evidence>
<evidence type="ECO:0000259" key="1">
    <source>
        <dbReference type="Pfam" id="PF00534"/>
    </source>
</evidence>
<dbReference type="GO" id="GO:0016757">
    <property type="term" value="F:glycosyltransferase activity"/>
    <property type="evidence" value="ECO:0007669"/>
    <property type="project" value="InterPro"/>
</dbReference>
<evidence type="ECO:0000259" key="2">
    <source>
        <dbReference type="Pfam" id="PF13579"/>
    </source>
</evidence>
<dbReference type="SUPFAM" id="SSF53756">
    <property type="entry name" value="UDP-Glycosyltransferase/glycogen phosphorylase"/>
    <property type="match status" value="1"/>
</dbReference>
<dbReference type="InterPro" id="IPR001296">
    <property type="entry name" value="Glyco_trans_1"/>
</dbReference>
<dbReference type="OrthoDB" id="9807414at2"/>
<evidence type="ECO:0000313" key="4">
    <source>
        <dbReference type="Proteomes" id="UP000305131"/>
    </source>
</evidence>
<dbReference type="GeneID" id="95772442"/>
<dbReference type="InterPro" id="IPR050194">
    <property type="entry name" value="Glycosyltransferase_grp1"/>
</dbReference>
<dbReference type="Pfam" id="PF13579">
    <property type="entry name" value="Glyco_trans_4_4"/>
    <property type="match status" value="1"/>
</dbReference>
<keyword evidence="3" id="KW-0808">Transferase</keyword>
<reference evidence="3 4" key="1">
    <citation type="submission" date="2019-05" db="EMBL/GenBank/DDBJ databases">
        <authorList>
            <person name="Zhou X."/>
        </authorList>
    </citation>
    <scope>NUCLEOTIDE SEQUENCE [LARGE SCALE GENOMIC DNA]</scope>
    <source>
        <strain evidence="3 4">DSM 432</strain>
    </source>
</reference>
<feature type="domain" description="Glycosyltransferase subfamily 4-like N-terminal" evidence="2">
    <location>
        <begin position="16"/>
        <end position="211"/>
    </location>
</feature>
<sequence length="416" mass="45207">MKICIASQTFAPEDEGGAEISARMAAIELSRRQHDVTVLALGLEGDPVAPVGTYRHPEGFTVVRIPYHNWHLPAARQSAAGVLKKLEWHARAAWGAASRADITRVLEAGRFDVLYAQNSVRMQPALFTAARRLKMPIVWHLRDYAVLCPKTNMFRDGKNCESECIDCRLLTSRVGVGAGEGITAVAVSNAVRERILKHGLLTKSQWHVLYNTNTSEQKFDAALMGREAPSSDVFTFGYLGGLTEAKGVGDLVRAFAALKGADGARLLVAGRGRDDYVAHLKELAAGKPVEFLGHVPPERIYALADVVVVPSRWIEPQGRIIVEAAVYGVPLIGTDRGGIPEVLKGYGMGWCYDPDVTDALSGLLDRALSIGQQAWWAQRDALFPGIRGYQGTAESSRYYEKIEAILSGSSSHLASA</sequence>
<dbReference type="RefSeq" id="WP_138398068.1">
    <property type="nucleotide sequence ID" value="NZ_JBAFVI010000013.1"/>
</dbReference>
<proteinExistence type="predicted"/>
<accession>A0A6C1KJI3</accession>
<feature type="domain" description="Glycosyl transferase family 1" evidence="1">
    <location>
        <begin position="231"/>
        <end position="370"/>
    </location>
</feature>
<comment type="caution">
    <text evidence="3">The sequence shown here is derived from an EMBL/GenBank/DDBJ whole genome shotgun (WGS) entry which is preliminary data.</text>
</comment>
<dbReference type="AlphaFoldDB" id="A0A6C1KJI3"/>
<dbReference type="PANTHER" id="PTHR45947:SF13">
    <property type="entry name" value="TRANSFERASE"/>
    <property type="match status" value="1"/>
</dbReference>
<protein>
    <submittedName>
        <fullName evidence="3">Glycosyltransferase</fullName>
    </submittedName>
</protein>
<name>A0A6C1KJI3_XANAU</name>
<gene>
    <name evidence="3" type="ORF">FBQ73_03105</name>
</gene>
<dbReference type="Gene3D" id="3.40.50.2000">
    <property type="entry name" value="Glycogen Phosphorylase B"/>
    <property type="match status" value="2"/>
</dbReference>
<dbReference type="Pfam" id="PF00534">
    <property type="entry name" value="Glycos_transf_1"/>
    <property type="match status" value="1"/>
</dbReference>
<dbReference type="InterPro" id="IPR028098">
    <property type="entry name" value="Glyco_trans_4-like_N"/>
</dbReference>